<protein>
    <submittedName>
        <fullName evidence="2">Uncharacterized protein</fullName>
    </submittedName>
</protein>
<keyword evidence="1" id="KW-0812">Transmembrane</keyword>
<feature type="transmembrane region" description="Helical" evidence="1">
    <location>
        <begin position="12"/>
        <end position="31"/>
    </location>
</feature>
<reference evidence="2" key="1">
    <citation type="submission" date="2017-05" db="EMBL/GenBank/DDBJ databases">
        <authorList>
            <person name="Imhoff J.F."/>
            <person name="Rahn T."/>
            <person name="Kuenzel S."/>
            <person name="Neulinger S.C."/>
        </authorList>
    </citation>
    <scope>NUCLEOTIDE SEQUENCE</scope>
    <source>
        <strain evidence="2">DSM 4395</strain>
    </source>
</reference>
<reference evidence="2" key="2">
    <citation type="journal article" date="2020" name="Microorganisms">
        <title>Osmotic Adaptation and Compatible Solute Biosynthesis of Phototrophic Bacteria as Revealed from Genome Analyses.</title>
        <authorList>
            <person name="Imhoff J.F."/>
            <person name="Rahn T."/>
            <person name="Kunzel S."/>
            <person name="Keller A."/>
            <person name="Neulinger S.C."/>
        </authorList>
    </citation>
    <scope>NUCLEOTIDE SEQUENCE</scope>
    <source>
        <strain evidence="2">DSM 4395</strain>
    </source>
</reference>
<evidence type="ECO:0000313" key="2">
    <source>
        <dbReference type="EMBL" id="MBK5932170.1"/>
    </source>
</evidence>
<sequence length="86" mass="9538">MKLCKTCFSSPWPFMMVTAIAIMTGFVTWLTLGLSQPEPQVQLAVGLIAFIAVEATLIHYVISCMRRHCRHHAKKVDPGRHLSSGA</sequence>
<feature type="transmembrane region" description="Helical" evidence="1">
    <location>
        <begin position="43"/>
        <end position="62"/>
    </location>
</feature>
<evidence type="ECO:0000256" key="1">
    <source>
        <dbReference type="SAM" id="Phobius"/>
    </source>
</evidence>
<proteinExistence type="predicted"/>
<dbReference type="AlphaFoldDB" id="A0AAJ0UIK3"/>
<organism evidence="2 3">
    <name type="scientific">Halochromatium salexigens</name>
    <name type="common">Chromatium salexigens</name>
    <dbReference type="NCBI Taxonomy" id="49447"/>
    <lineage>
        <taxon>Bacteria</taxon>
        <taxon>Pseudomonadati</taxon>
        <taxon>Pseudomonadota</taxon>
        <taxon>Gammaproteobacteria</taxon>
        <taxon>Chromatiales</taxon>
        <taxon>Chromatiaceae</taxon>
        <taxon>Halochromatium</taxon>
    </lineage>
</organism>
<keyword evidence="1" id="KW-1133">Transmembrane helix</keyword>
<accession>A0AAJ0UIK3</accession>
<evidence type="ECO:0000313" key="3">
    <source>
        <dbReference type="Proteomes" id="UP001296967"/>
    </source>
</evidence>
<gene>
    <name evidence="2" type="ORF">CCR82_16925</name>
</gene>
<dbReference type="RefSeq" id="WP_201247012.1">
    <property type="nucleotide sequence ID" value="NZ_NHSF01000078.1"/>
</dbReference>
<name>A0AAJ0UIK3_HALSE</name>
<keyword evidence="1" id="KW-0472">Membrane</keyword>
<keyword evidence="3" id="KW-1185">Reference proteome</keyword>
<dbReference type="Proteomes" id="UP001296967">
    <property type="component" value="Unassembled WGS sequence"/>
</dbReference>
<dbReference type="EMBL" id="NHSF01000078">
    <property type="protein sequence ID" value="MBK5932170.1"/>
    <property type="molecule type" value="Genomic_DNA"/>
</dbReference>
<comment type="caution">
    <text evidence="2">The sequence shown here is derived from an EMBL/GenBank/DDBJ whole genome shotgun (WGS) entry which is preliminary data.</text>
</comment>